<evidence type="ECO:0000313" key="2">
    <source>
        <dbReference type="EMBL" id="MEE3852000.1"/>
    </source>
</evidence>
<dbReference type="EMBL" id="JAZDUF010000005">
    <property type="protein sequence ID" value="MEE3852000.1"/>
    <property type="molecule type" value="Genomic_DNA"/>
</dbReference>
<keyword evidence="1" id="KW-0472">Membrane</keyword>
<evidence type="ECO:0000256" key="1">
    <source>
        <dbReference type="SAM" id="Phobius"/>
    </source>
</evidence>
<keyword evidence="3" id="KW-1185">Reference proteome</keyword>
<keyword evidence="1" id="KW-1133">Transmembrane helix</keyword>
<gene>
    <name evidence="2" type="ORF">VZC37_16780</name>
</gene>
<sequence>MTSRSHSLSIPVAAPTESSPRWLTFVMWCDRWGSYWYIVAGFFFAPVLIILEPWQGAVTVAWILISLVGLWLGILGILMTIGLAKVLRAGEEISEDYWWSLLGEPPSSR</sequence>
<dbReference type="RefSeq" id="WP_330433810.1">
    <property type="nucleotide sequence ID" value="NZ_JAZDUF010000005.1"/>
</dbReference>
<comment type="caution">
    <text evidence="2">The sequence shown here is derived from an EMBL/GenBank/DDBJ whole genome shotgun (WGS) entry which is preliminary data.</text>
</comment>
<evidence type="ECO:0000313" key="3">
    <source>
        <dbReference type="Proteomes" id="UP001347146"/>
    </source>
</evidence>
<reference evidence="2 3" key="1">
    <citation type="submission" date="2024-01" db="EMBL/GenBank/DDBJ databases">
        <title>Draft genome sequence of Gordonia sp. LSe1-13.</title>
        <authorList>
            <person name="Suphannarot A."/>
            <person name="Mingma R."/>
        </authorList>
    </citation>
    <scope>NUCLEOTIDE SEQUENCE [LARGE SCALE GENOMIC DNA]</scope>
    <source>
        <strain evidence="2 3">LSe1-13</strain>
    </source>
</reference>
<organism evidence="2 3">
    <name type="scientific">Gordonia sesuvii</name>
    <dbReference type="NCBI Taxonomy" id="3116777"/>
    <lineage>
        <taxon>Bacteria</taxon>
        <taxon>Bacillati</taxon>
        <taxon>Actinomycetota</taxon>
        <taxon>Actinomycetes</taxon>
        <taxon>Mycobacteriales</taxon>
        <taxon>Gordoniaceae</taxon>
        <taxon>Gordonia</taxon>
    </lineage>
</organism>
<proteinExistence type="predicted"/>
<keyword evidence="1" id="KW-0812">Transmembrane</keyword>
<accession>A0ABU7MFV5</accession>
<feature type="transmembrane region" description="Helical" evidence="1">
    <location>
        <begin position="35"/>
        <end position="54"/>
    </location>
</feature>
<protein>
    <recommendedName>
        <fullName evidence="4">Transmembrane protein</fullName>
    </recommendedName>
</protein>
<feature type="transmembrane region" description="Helical" evidence="1">
    <location>
        <begin position="60"/>
        <end position="84"/>
    </location>
</feature>
<evidence type="ECO:0008006" key="4">
    <source>
        <dbReference type="Google" id="ProtNLM"/>
    </source>
</evidence>
<dbReference type="Proteomes" id="UP001347146">
    <property type="component" value="Unassembled WGS sequence"/>
</dbReference>
<name>A0ABU7MFV5_9ACTN</name>